<evidence type="ECO:0000256" key="2">
    <source>
        <dbReference type="ARBA" id="ARBA00022692"/>
    </source>
</evidence>
<dbReference type="PANTHER" id="PTHR30520">
    <property type="entry name" value="FORMATE TRANSPORTER-RELATED"/>
    <property type="match status" value="1"/>
</dbReference>
<reference evidence="7 8" key="1">
    <citation type="submission" date="2018-03" db="EMBL/GenBank/DDBJ databases">
        <title>Genomic Encyclopedia of Archaeal and Bacterial Type Strains, Phase II (KMG-II): from individual species to whole genera.</title>
        <authorList>
            <person name="Goeker M."/>
        </authorList>
    </citation>
    <scope>NUCLEOTIDE SEQUENCE [LARGE SCALE GENOMIC DNA]</scope>
    <source>
        <strain evidence="7 8">DSM 25328</strain>
    </source>
</reference>
<evidence type="ECO:0000256" key="3">
    <source>
        <dbReference type="ARBA" id="ARBA00022989"/>
    </source>
</evidence>
<feature type="region of interest" description="Disordered" evidence="5">
    <location>
        <begin position="1"/>
        <end position="31"/>
    </location>
</feature>
<keyword evidence="2 6" id="KW-0812">Transmembrane</keyword>
<evidence type="ECO:0000256" key="4">
    <source>
        <dbReference type="ARBA" id="ARBA00023136"/>
    </source>
</evidence>
<dbReference type="Gene3D" id="1.20.1080.10">
    <property type="entry name" value="Glycerol uptake facilitator protein"/>
    <property type="match status" value="1"/>
</dbReference>
<gene>
    <name evidence="7" type="ORF">CLV89_111103</name>
</gene>
<name>A0A2T1ACF4_TRISK</name>
<feature type="transmembrane region" description="Helical" evidence="6">
    <location>
        <begin position="136"/>
        <end position="160"/>
    </location>
</feature>
<comment type="caution">
    <text evidence="7">The sequence shown here is derived from an EMBL/GenBank/DDBJ whole genome shotgun (WGS) entry which is preliminary data.</text>
</comment>
<dbReference type="InterPro" id="IPR000292">
    <property type="entry name" value="For/NO2_transpt"/>
</dbReference>
<dbReference type="InterPro" id="IPR023271">
    <property type="entry name" value="Aquaporin-like"/>
</dbReference>
<feature type="transmembrane region" description="Helical" evidence="6">
    <location>
        <begin position="192"/>
        <end position="210"/>
    </location>
</feature>
<feature type="transmembrane region" description="Helical" evidence="6">
    <location>
        <begin position="62"/>
        <end position="83"/>
    </location>
</feature>
<protein>
    <submittedName>
        <fullName evidence="7">Formate/nitrite transporter FocA (FNT family)</fullName>
    </submittedName>
</protein>
<evidence type="ECO:0000256" key="6">
    <source>
        <dbReference type="SAM" id="Phobius"/>
    </source>
</evidence>
<keyword evidence="4 6" id="KW-0472">Membrane</keyword>
<evidence type="ECO:0000313" key="7">
    <source>
        <dbReference type="EMBL" id="PRZ46212.1"/>
    </source>
</evidence>
<feature type="transmembrane region" description="Helical" evidence="6">
    <location>
        <begin position="95"/>
        <end position="116"/>
    </location>
</feature>
<dbReference type="OrthoDB" id="261587at2"/>
<dbReference type="Pfam" id="PF01226">
    <property type="entry name" value="Form_Nir_trans"/>
    <property type="match status" value="1"/>
</dbReference>
<proteinExistence type="predicted"/>
<dbReference type="GO" id="GO:0015499">
    <property type="term" value="F:formate transmembrane transporter activity"/>
    <property type="evidence" value="ECO:0007669"/>
    <property type="project" value="TreeGrafter"/>
</dbReference>
<dbReference type="PANTHER" id="PTHR30520:SF2">
    <property type="entry name" value="INNER MEMBRANE PROTEIN YFDC"/>
    <property type="match status" value="1"/>
</dbReference>
<evidence type="ECO:0000313" key="8">
    <source>
        <dbReference type="Proteomes" id="UP000237718"/>
    </source>
</evidence>
<dbReference type="GO" id="GO:0005886">
    <property type="term" value="C:plasma membrane"/>
    <property type="evidence" value="ECO:0007669"/>
    <property type="project" value="TreeGrafter"/>
</dbReference>
<feature type="transmembrane region" description="Helical" evidence="6">
    <location>
        <begin position="258"/>
        <end position="281"/>
    </location>
</feature>
<dbReference type="AlphaFoldDB" id="A0A2T1ACF4"/>
<keyword evidence="3 6" id="KW-1133">Transmembrane helix</keyword>
<dbReference type="RefSeq" id="WP_106164698.1">
    <property type="nucleotide sequence ID" value="NZ_PVUF01000011.1"/>
</dbReference>
<organism evidence="7 8">
    <name type="scientific">Tritonibacter scottomollicae</name>
    <name type="common">Epibacterium scottomollicae</name>
    <dbReference type="NCBI Taxonomy" id="483013"/>
    <lineage>
        <taxon>Bacteria</taxon>
        <taxon>Pseudomonadati</taxon>
        <taxon>Pseudomonadota</taxon>
        <taxon>Alphaproteobacteria</taxon>
        <taxon>Rhodobacterales</taxon>
        <taxon>Paracoccaceae</taxon>
        <taxon>Tritonibacter</taxon>
    </lineage>
</organism>
<comment type="subcellular location">
    <subcellularLocation>
        <location evidence="1">Membrane</location>
        <topology evidence="1">Multi-pass membrane protein</topology>
    </subcellularLocation>
</comment>
<sequence>MKDQKAGHKSAHRETDNLEKDAIQHEAEEESVTKATRLSSRLIYEVIRRDGEEELERPMPSLIWSGLAAGILISLSVLGEGILRQHLPQDMAGRYLIENFGYSFGFLVVIFGRMQLFTENTITTVLPVLARQSRKALSAMLRLWAVVLTANVVGALLAALMMSKTNMLSAELAEAVIALSDHAVTMGAGDSFIRAIPAGVLVAAIVWMMPSAEGNAFFVILTFTWLIAAGDFTHVIAGSVEMWIMLLAGTMTPAAAAFGYFFPVLLGNIIGGTAIFAILAWGQVYDEVRHGAGSGDGGQDG</sequence>
<evidence type="ECO:0000256" key="5">
    <source>
        <dbReference type="SAM" id="MobiDB-lite"/>
    </source>
</evidence>
<accession>A0A2T1ACF4</accession>
<dbReference type="Proteomes" id="UP000237718">
    <property type="component" value="Unassembled WGS sequence"/>
</dbReference>
<feature type="transmembrane region" description="Helical" evidence="6">
    <location>
        <begin position="216"/>
        <end position="237"/>
    </location>
</feature>
<dbReference type="EMBL" id="PVUF01000011">
    <property type="protein sequence ID" value="PRZ46212.1"/>
    <property type="molecule type" value="Genomic_DNA"/>
</dbReference>
<evidence type="ECO:0000256" key="1">
    <source>
        <dbReference type="ARBA" id="ARBA00004141"/>
    </source>
</evidence>
<feature type="compositionally biased region" description="Basic and acidic residues" evidence="5">
    <location>
        <begin position="1"/>
        <end position="26"/>
    </location>
</feature>